<dbReference type="AlphaFoldDB" id="A0AAD6BY64"/>
<dbReference type="Pfam" id="PF09362">
    <property type="entry name" value="DUF1996"/>
    <property type="match status" value="1"/>
</dbReference>
<keyword evidence="3" id="KW-1185">Reference proteome</keyword>
<protein>
    <recommendedName>
        <fullName evidence="1">DUF1996 domain-containing protein</fullName>
    </recommendedName>
</protein>
<dbReference type="PANTHER" id="PTHR43662">
    <property type="match status" value="1"/>
</dbReference>
<comment type="caution">
    <text evidence="2">The sequence shown here is derived from an EMBL/GenBank/DDBJ whole genome shotgun (WGS) entry which is preliminary data.</text>
</comment>
<evidence type="ECO:0000313" key="2">
    <source>
        <dbReference type="EMBL" id="KAJ5438202.1"/>
    </source>
</evidence>
<dbReference type="RefSeq" id="XP_056761431.1">
    <property type="nucleotide sequence ID" value="XM_056912582.1"/>
</dbReference>
<evidence type="ECO:0000259" key="1">
    <source>
        <dbReference type="Pfam" id="PF09362"/>
    </source>
</evidence>
<feature type="domain" description="DUF1996" evidence="1">
    <location>
        <begin position="42"/>
        <end position="322"/>
    </location>
</feature>
<name>A0AAD6BY64_9EURO</name>
<dbReference type="PANTHER" id="PTHR43662:SF11">
    <property type="entry name" value="WSC DOMAIN-CONTAINING PROTEIN"/>
    <property type="match status" value="1"/>
</dbReference>
<dbReference type="Proteomes" id="UP001213681">
    <property type="component" value="Unassembled WGS sequence"/>
</dbReference>
<dbReference type="GeneID" id="81602825"/>
<gene>
    <name evidence="2" type="ORF">N7458_009200</name>
</gene>
<proteinExistence type="predicted"/>
<dbReference type="InterPro" id="IPR018535">
    <property type="entry name" value="DUF1996"/>
</dbReference>
<organism evidence="2 3">
    <name type="scientific">Penicillium daleae</name>
    <dbReference type="NCBI Taxonomy" id="63821"/>
    <lineage>
        <taxon>Eukaryota</taxon>
        <taxon>Fungi</taxon>
        <taxon>Dikarya</taxon>
        <taxon>Ascomycota</taxon>
        <taxon>Pezizomycotina</taxon>
        <taxon>Eurotiomycetes</taxon>
        <taxon>Eurotiomycetidae</taxon>
        <taxon>Eurotiales</taxon>
        <taxon>Aspergillaceae</taxon>
        <taxon>Penicillium</taxon>
    </lineage>
</organism>
<accession>A0AAD6BY64</accession>
<reference evidence="2" key="1">
    <citation type="submission" date="2022-12" db="EMBL/GenBank/DDBJ databases">
        <authorList>
            <person name="Petersen C."/>
        </authorList>
    </citation>
    <scope>NUCLEOTIDE SEQUENCE</scope>
    <source>
        <strain evidence="2">IBT 16125</strain>
    </source>
</reference>
<sequence length="334" mass="36445">MHFKATAIPLAALSATAFAKDSRTFAVNHFYGQGPLTMGRMDPIVSPGTASSHVHAIQGGSNFNLTMDNDVLLDSRCTSSLVQADKSNYWTPALYFQDPTNGSFISVPMFYMNVYYLCVALRSSTFERSSCPLIKNSFEPTDDDIKAFPVGLRMVSGNYSLRTPPPGGAANVLDTNEGDIQPVQWTCPRTSYDPPSYPADSDGLHGVGIQDPNNAGAGAGFPDMNCDGYASPLRADIHFPSCYNPEAGLDDFKRNAVFPSSKGTTGGKANCPTGWTHLPHIFYEVYWNTPLFVDMWEQGNGTQPFILANGDRTGYSLHGDFVGFLILMSPWYYS</sequence>
<reference evidence="2" key="2">
    <citation type="journal article" date="2023" name="IMA Fungus">
        <title>Comparative genomic study of the Penicillium genus elucidates a diverse pangenome and 15 lateral gene transfer events.</title>
        <authorList>
            <person name="Petersen C."/>
            <person name="Sorensen T."/>
            <person name="Nielsen M.R."/>
            <person name="Sondergaard T.E."/>
            <person name="Sorensen J.L."/>
            <person name="Fitzpatrick D.A."/>
            <person name="Frisvad J.C."/>
            <person name="Nielsen K.L."/>
        </authorList>
    </citation>
    <scope>NUCLEOTIDE SEQUENCE</scope>
    <source>
        <strain evidence="2">IBT 16125</strain>
    </source>
</reference>
<evidence type="ECO:0000313" key="3">
    <source>
        <dbReference type="Proteomes" id="UP001213681"/>
    </source>
</evidence>
<dbReference type="EMBL" id="JAPVEA010000008">
    <property type="protein sequence ID" value="KAJ5438202.1"/>
    <property type="molecule type" value="Genomic_DNA"/>
</dbReference>